<dbReference type="InterPro" id="IPR027417">
    <property type="entry name" value="P-loop_NTPase"/>
</dbReference>
<dbReference type="InterPro" id="IPR003356">
    <property type="entry name" value="DNA_methylase_A-5"/>
</dbReference>
<evidence type="ECO:0000313" key="5">
    <source>
        <dbReference type="Proteomes" id="UP000286595"/>
    </source>
</evidence>
<sequence length="2392" mass="272869">MARKYDLISELYNRTCKTVVSNPQNWQAFLASACRNYKLRYDEQLLVYAQRPDATAVLEIEQWNKIFGRWVNRGARGIAVFADENRSRQRLTHYFDISDTHESRYSRTVPIWDMRQEYEADVIETLESTFGEIENKSSLAEAIMGAARNAAEDNIPDYLQDLYYATEGSSFEEVEEDIVAFIYKNVVTNSVAYMMMSRLGVDTDGYFELDDFRDVTNFNTQETLNALGFATSDIAEMGLTEISKTITALNRQNRIIVGQDRNEYNKVENNDERSLDNERTDLHDGGRLQPSEPETSTAAGSDAGQIRSDEERVSEGTSQSPLLQSPDEGRTDTALGGSGTESQQDGGNNPEPDGTERGSDRTDESGGYDEMGSSDELSSQFGTGNRESGSDIRLEYYDRTHEDKSLPFFGRDEVINEILRTTPHLSASLEEIKDYYERNPDNKDRTEYIKSIFNNDYTELTLEDGRTVGYKTFENVLHLWEGKYDSRTAQSFYDWAVIARHFEAMRLLGELSDSIKPLPSMDGQMTFILDGRAEEKKTSAFTFSQEIIDAILANGSGFSEGKMRIYEQFEKSLSAKENADFLKNEYGWGGSYPVIIGAGIDESHDGKGITITKGIGKEKPHITLSWSQVEKRIGELIRMDRYLNPKEKERYPQWLESQEERRAKIEETKRNREILSNAPPEQELAEKEPEEAEISQDVKYEYHLGDKVYIGASEYEILSVDDERVMLYDYDMPLFNKEFSRTEFDRKVRENPMNEHLIVKEEPAEERNEKEPETVVPVWEQKKKVKGFDLHPDVSMAERHTFNLRENEVETVGKKERFRRNIMAIQLLKKCQEENRFATPEEQIILSKYVGWGGLSEAFDENNSAWATEYLELSSVLTPEEYASARESTLTAFYTPPEVITAIYKAMEQMGFQEGNLLEPSCGIGNFIGMLPDAMQNSKIYGVELDTISAGIAQQLYQKTTIAAQGFEETNLPDSFFDGVVGNVPFGDFKVSDKRYDKHKFLIHDYFFAKSLDKLRPGGVMALVTSKGTMDKETLAVRKYIAQRAELLGAIRLPNNTFKGNAGTEVVSDILILQKRDRLIDIEPDWVHLDTDENGIKMNSYFVQHPEMILGEMKMVSGRFGMEATCVPYENADLAAQLDEAVANIHGEITEYEIEEELEEEDNSIPADPTVRNFSYTVVDDKIYYRENSRMTPVEVSATAENRIKGMIAIRNSVRTLIELQTEDYPDSEIKTEQERLNRLYDTFSGKYGLINSRANTSAFSQDSSFSLLSALEIIGEDGELERKADMFSKRTIKPHTPVTSVDTASEALAVSLGEKATIDMDYMMELSGKVENEIFEDLKGVIFLNPLYEYGNSYEPKYLMADEYLSGNVREKLRIAKNSAELYPEDYKVNVEALQKVQPKDLTASEISVRLGATWLPPDDVQEFIFHLLETPRYAQWNIKVHFSPFTSEWNIEGKSYDKGNVRAYNTYGTSRINAYKIIEETLNLKDVRIFDYIEDDEGRKKAVLNKKETAIAQSKQEMIKQEFQDWIWSDPERRERLCKSYNEKFNSVRPREYDGSHIIFNGMNPEIELREHQKNAVAHILYGGNTLLAHAVGAGKTFEMVAAAQESKRLGLCNKSLFVVPNHLTEQWAAEYLQLYPAANILVATKKDFETKNRKKFCGRIATGDYDAVIIGHSQFEKIPMSIERQRAILEQQLEEITGGIAELKRNRGENFSIKQLEKSKKSIKQKLDKLNDQTKKDDVVTFEELGVDRLFVDESHYYKNLYLYTKMRNVGGIAQTEAQKSSDLFMKCRYLDEITGGRGTVFATGTPISNSMVELYTIQRYLQYNTLVKNGLQHFDAWASTFGETITAVELTPEGTGYRAKTRFAKFYNLPELMAMFKEIADIKTADMLNLPVPEAKYHNIAVKPSEMQKEMVASLAERAEQVRGGGVDSSVDNMLKITNDGRKLALDQRMLNDMLPDFEGSKINACVDNIYRIWKENADKKSAQLVFCDLSTPKNDGTFSVYNDIRKKLIERGIPESEVKFIHEADTDMKKKELFQKTRKGEVRVLLGSTQKMGAGTNVQDKLIALHDVDCPWRPSDLEQRSGRIVRQGNENPQVDIYRYVTEQTFDAYLYQLVEGKQKFASQIMTSKSPVRSAEDIDETALSYAEIKMLATGNPYIKEKMDLDIQVQKLKMLKSNFLSEKYGLEDKVIKFYPQQIAYLKSRVEGLTKDVETAKLHPKPIDEQPLGMMVSGVSYSEKAEAGQAIINACKSMNSPDAIPLGEYRGFQMELYFDTVQRNYVVKLKGETSRDVPLGDDAHGNIVRIDNGIERFEETLADTKNSLENTEKQFETAKQEIEKPFAKEEELKAKTARLDELNILLNMDKKENEIVGGEPDEGEMIEKKSRNFER</sequence>
<comment type="caution">
    <text evidence="4">The sequence shown here is derived from an EMBL/GenBank/DDBJ whole genome shotgun (WGS) entry which is preliminary data.</text>
</comment>
<feature type="region of interest" description="Disordered" evidence="2">
    <location>
        <begin position="266"/>
        <end position="389"/>
    </location>
</feature>
<dbReference type="PANTHER" id="PTHR41313:SF1">
    <property type="entry name" value="DNA METHYLASE ADENINE-SPECIFIC DOMAIN-CONTAINING PROTEIN"/>
    <property type="match status" value="1"/>
</dbReference>
<dbReference type="SUPFAM" id="SSF53335">
    <property type="entry name" value="S-adenosyl-L-methionine-dependent methyltransferases"/>
    <property type="match status" value="1"/>
</dbReference>
<feature type="coiled-coil region" evidence="1">
    <location>
        <begin position="1689"/>
        <end position="1739"/>
    </location>
</feature>
<dbReference type="PRINTS" id="PR00507">
    <property type="entry name" value="N12N6MTFRASE"/>
</dbReference>
<dbReference type="Pfam" id="PF02384">
    <property type="entry name" value="N6_Mtase"/>
    <property type="match status" value="1"/>
</dbReference>
<keyword evidence="4" id="KW-0378">Hydrolase</keyword>
<feature type="coiled-coil region" evidence="1">
    <location>
        <begin position="2311"/>
        <end position="2338"/>
    </location>
</feature>
<name>A0A3R6E4T6_9FIRM</name>
<dbReference type="PROSITE" id="PS51257">
    <property type="entry name" value="PROKAR_LIPOPROTEIN"/>
    <property type="match status" value="1"/>
</dbReference>
<feature type="compositionally biased region" description="Basic and acidic residues" evidence="2">
    <location>
        <begin position="266"/>
        <end position="286"/>
    </location>
</feature>
<dbReference type="Gene3D" id="3.40.50.150">
    <property type="entry name" value="Vaccinia Virus protein VP39"/>
    <property type="match status" value="1"/>
</dbReference>
<proteinExistence type="predicted"/>
<protein>
    <submittedName>
        <fullName evidence="4">Helicase</fullName>
    </submittedName>
</protein>
<dbReference type="GO" id="GO:0016787">
    <property type="term" value="F:hydrolase activity"/>
    <property type="evidence" value="ECO:0007669"/>
    <property type="project" value="InterPro"/>
</dbReference>
<dbReference type="InterPro" id="IPR006935">
    <property type="entry name" value="Helicase/UvrB_N"/>
</dbReference>
<dbReference type="InterPro" id="IPR014001">
    <property type="entry name" value="Helicase_ATP-bd"/>
</dbReference>
<dbReference type="GO" id="GO:0008170">
    <property type="term" value="F:N-methyltransferase activity"/>
    <property type="evidence" value="ECO:0007669"/>
    <property type="project" value="InterPro"/>
</dbReference>
<feature type="compositionally biased region" description="Polar residues" evidence="2">
    <location>
        <begin position="375"/>
        <end position="387"/>
    </location>
</feature>
<dbReference type="InterPro" id="IPR029063">
    <property type="entry name" value="SAM-dependent_MTases_sf"/>
</dbReference>
<feature type="region of interest" description="Disordered" evidence="2">
    <location>
        <begin position="2372"/>
        <end position="2392"/>
    </location>
</feature>
<feature type="compositionally biased region" description="Basic and acidic residues" evidence="2">
    <location>
        <begin position="2382"/>
        <end position="2392"/>
    </location>
</feature>
<keyword evidence="1" id="KW-0175">Coiled coil</keyword>
<organism evidence="4 5">
    <name type="scientific">Coprococcus comes</name>
    <dbReference type="NCBI Taxonomy" id="410072"/>
    <lineage>
        <taxon>Bacteria</taxon>
        <taxon>Bacillati</taxon>
        <taxon>Bacillota</taxon>
        <taxon>Clostridia</taxon>
        <taxon>Lachnospirales</taxon>
        <taxon>Lachnospiraceae</taxon>
        <taxon>Coprococcus</taxon>
    </lineage>
</organism>
<dbReference type="InterPro" id="IPR001650">
    <property type="entry name" value="Helicase_C-like"/>
</dbReference>
<dbReference type="SUPFAM" id="SSF52540">
    <property type="entry name" value="P-loop containing nucleoside triphosphate hydrolases"/>
    <property type="match status" value="2"/>
</dbReference>
<evidence type="ECO:0000256" key="1">
    <source>
        <dbReference type="SAM" id="Coils"/>
    </source>
</evidence>
<dbReference type="Proteomes" id="UP000286595">
    <property type="component" value="Unassembled WGS sequence"/>
</dbReference>
<dbReference type="GO" id="GO:0004386">
    <property type="term" value="F:helicase activity"/>
    <property type="evidence" value="ECO:0007669"/>
    <property type="project" value="UniProtKB-KW"/>
</dbReference>
<dbReference type="PROSITE" id="PS51194">
    <property type="entry name" value="HELICASE_CTER"/>
    <property type="match status" value="1"/>
</dbReference>
<dbReference type="InterPro" id="IPR052933">
    <property type="entry name" value="DNA_Protect_Modify"/>
</dbReference>
<reference evidence="4 5" key="1">
    <citation type="submission" date="2018-08" db="EMBL/GenBank/DDBJ databases">
        <title>A genome reference for cultivated species of the human gut microbiota.</title>
        <authorList>
            <person name="Zou Y."/>
            <person name="Xue W."/>
            <person name="Luo G."/>
        </authorList>
    </citation>
    <scope>NUCLEOTIDE SEQUENCE [LARGE SCALE GENOMIC DNA]</scope>
    <source>
        <strain evidence="4 5">AM22-12LB</strain>
    </source>
</reference>
<dbReference type="GO" id="GO:0005524">
    <property type="term" value="F:ATP binding"/>
    <property type="evidence" value="ECO:0007669"/>
    <property type="project" value="InterPro"/>
</dbReference>
<accession>A0A3R6E4T6</accession>
<feature type="compositionally biased region" description="Basic and acidic residues" evidence="2">
    <location>
        <begin position="354"/>
        <end position="364"/>
    </location>
</feature>
<dbReference type="PANTHER" id="PTHR41313">
    <property type="entry name" value="ADENINE-SPECIFIC METHYLTRANSFERASE"/>
    <property type="match status" value="1"/>
</dbReference>
<keyword evidence="4" id="KW-0547">Nucleotide-binding</keyword>
<dbReference type="Gene3D" id="3.40.50.300">
    <property type="entry name" value="P-loop containing nucleotide triphosphate hydrolases"/>
    <property type="match status" value="2"/>
</dbReference>
<evidence type="ECO:0000256" key="2">
    <source>
        <dbReference type="SAM" id="MobiDB-lite"/>
    </source>
</evidence>
<evidence type="ECO:0000259" key="3">
    <source>
        <dbReference type="PROSITE" id="PS51194"/>
    </source>
</evidence>
<dbReference type="SMART" id="SM00487">
    <property type="entry name" value="DEXDc"/>
    <property type="match status" value="1"/>
</dbReference>
<dbReference type="SMART" id="SM00490">
    <property type="entry name" value="HELICc"/>
    <property type="match status" value="1"/>
</dbReference>
<dbReference type="Pfam" id="PF04851">
    <property type="entry name" value="ResIII"/>
    <property type="match status" value="1"/>
</dbReference>
<gene>
    <name evidence="4" type="ORF">DW252_02300</name>
</gene>
<keyword evidence="4" id="KW-0067">ATP-binding</keyword>
<evidence type="ECO:0000313" key="4">
    <source>
        <dbReference type="EMBL" id="RHG62390.1"/>
    </source>
</evidence>
<dbReference type="GO" id="GO:0003677">
    <property type="term" value="F:DNA binding"/>
    <property type="evidence" value="ECO:0007669"/>
    <property type="project" value="InterPro"/>
</dbReference>
<feature type="domain" description="Helicase C-terminal" evidence="3">
    <location>
        <begin position="1969"/>
        <end position="2141"/>
    </location>
</feature>
<feature type="region of interest" description="Disordered" evidence="2">
    <location>
        <begin position="673"/>
        <end position="692"/>
    </location>
</feature>
<dbReference type="Pfam" id="PF00271">
    <property type="entry name" value="Helicase_C"/>
    <property type="match status" value="1"/>
</dbReference>
<dbReference type="EMBL" id="QRIM01000002">
    <property type="protein sequence ID" value="RHG62390.1"/>
    <property type="molecule type" value="Genomic_DNA"/>
</dbReference>
<keyword evidence="4" id="KW-0347">Helicase</keyword>